<reference evidence="1 2" key="1">
    <citation type="journal article" date="2015" name="Nature">
        <title>rRNA introns, odd ribosomes, and small enigmatic genomes across a large radiation of phyla.</title>
        <authorList>
            <person name="Brown C.T."/>
            <person name="Hug L.A."/>
            <person name="Thomas B.C."/>
            <person name="Sharon I."/>
            <person name="Castelle C.J."/>
            <person name="Singh A."/>
            <person name="Wilkins M.J."/>
            <person name="Williams K.H."/>
            <person name="Banfield J.F."/>
        </authorList>
    </citation>
    <scope>NUCLEOTIDE SEQUENCE [LARGE SCALE GENOMIC DNA]</scope>
</reference>
<dbReference type="AlphaFoldDB" id="A0A0G0LKH6"/>
<proteinExistence type="predicted"/>
<dbReference type="Proteomes" id="UP000034774">
    <property type="component" value="Unassembled WGS sequence"/>
</dbReference>
<sequence length="173" mass="19808">MKNLITLITVIVLIAICTNTVRANDTIVSKSGTVRSGVAQPRFDYRVENLRHYLDKFNSPLTSYSEYFVMYADFYGIDYRLVPAITGVESTFGKHIPYKSFNAYGWANGNYKFLSWEDSINHVSMTLKREYLDKGAVSITKISRRYAPPSSTWAYKVSYFVNKIDSSPLSYDI</sequence>
<evidence type="ECO:0000313" key="1">
    <source>
        <dbReference type="EMBL" id="KKQ91527.1"/>
    </source>
</evidence>
<dbReference type="STRING" id="1618572.UT17_C0006G0002"/>
<evidence type="ECO:0008006" key="3">
    <source>
        <dbReference type="Google" id="ProtNLM"/>
    </source>
</evidence>
<comment type="caution">
    <text evidence="1">The sequence shown here is derived from an EMBL/GenBank/DDBJ whole genome shotgun (WGS) entry which is preliminary data.</text>
</comment>
<evidence type="ECO:0000313" key="2">
    <source>
        <dbReference type="Proteomes" id="UP000034774"/>
    </source>
</evidence>
<dbReference type="EMBL" id="LBVU01000006">
    <property type="protein sequence ID" value="KKQ91527.1"/>
    <property type="molecule type" value="Genomic_DNA"/>
</dbReference>
<organism evidence="1 2">
    <name type="scientific">Candidatus Woesebacteria bacterium GW2011_GWB1_39_10</name>
    <dbReference type="NCBI Taxonomy" id="1618572"/>
    <lineage>
        <taxon>Bacteria</taxon>
        <taxon>Candidatus Woeseibacteriota</taxon>
    </lineage>
</organism>
<accession>A0A0G0LKH6</accession>
<protein>
    <recommendedName>
        <fullName evidence="3">Mannosyl-glycoprotein endo-beta-N-acetylglucosamidase-like domain-containing protein</fullName>
    </recommendedName>
</protein>
<name>A0A0G0LKH6_9BACT</name>
<gene>
    <name evidence="1" type="ORF">UT17_C0006G0002</name>
</gene>